<reference evidence="1" key="1">
    <citation type="submission" date="2019-03" db="EMBL/GenBank/DDBJ databases">
        <authorList>
            <person name="Hao L."/>
        </authorList>
    </citation>
    <scope>NUCLEOTIDE SEQUENCE</scope>
</reference>
<name>A0A485M531_9ZZZZ</name>
<sequence length="50" mass="5703">MSDVPPGKLRIRIADKIKEWVLLLPDKVRLEEQLGLRPAKTGDHLSALRE</sequence>
<organism evidence="1">
    <name type="scientific">anaerobic digester metagenome</name>
    <dbReference type="NCBI Taxonomy" id="1263854"/>
    <lineage>
        <taxon>unclassified sequences</taxon>
        <taxon>metagenomes</taxon>
        <taxon>ecological metagenomes</taxon>
    </lineage>
</organism>
<proteinExistence type="predicted"/>
<protein>
    <submittedName>
        <fullName evidence="1">Uncharacterized protein</fullName>
    </submittedName>
</protein>
<gene>
    <name evidence="1" type="ORF">SCFA_3300003</name>
</gene>
<dbReference type="EMBL" id="CAADRN010000258">
    <property type="protein sequence ID" value="VFU16088.1"/>
    <property type="molecule type" value="Genomic_DNA"/>
</dbReference>
<accession>A0A485M531</accession>
<evidence type="ECO:0000313" key="1">
    <source>
        <dbReference type="EMBL" id="VFU16088.1"/>
    </source>
</evidence>
<dbReference type="AlphaFoldDB" id="A0A485M531"/>